<dbReference type="RefSeq" id="WP_059211932.1">
    <property type="nucleotide sequence ID" value="NZ_KQ948689.1"/>
</dbReference>
<dbReference type="STRING" id="58343.AQJ46_49465"/>
<dbReference type="EMBL" id="LMWU01000081">
    <property type="protein sequence ID" value="KUN55475.1"/>
    <property type="molecule type" value="Genomic_DNA"/>
</dbReference>
<dbReference type="GO" id="GO:0043138">
    <property type="term" value="F:3'-5' DNA helicase activity"/>
    <property type="evidence" value="ECO:0007669"/>
    <property type="project" value="UniProtKB-EC"/>
</dbReference>
<proteinExistence type="inferred from homology"/>
<dbReference type="Gene3D" id="1.10.10.160">
    <property type="match status" value="1"/>
</dbReference>
<name>A0A101RK98_9ACTN</name>
<evidence type="ECO:0000256" key="3">
    <source>
        <dbReference type="ARBA" id="ARBA00022801"/>
    </source>
</evidence>
<dbReference type="PANTHER" id="PTHR11070:SF2">
    <property type="entry name" value="ATP-DEPENDENT DNA HELICASE SRS2"/>
    <property type="match status" value="1"/>
</dbReference>
<keyword evidence="7" id="KW-0413">Isomerase</keyword>
<dbReference type="GO" id="GO:0016887">
    <property type="term" value="F:ATP hydrolysis activity"/>
    <property type="evidence" value="ECO:0007669"/>
    <property type="project" value="RHEA"/>
</dbReference>
<evidence type="ECO:0000256" key="8">
    <source>
        <dbReference type="ARBA" id="ARBA00034617"/>
    </source>
</evidence>
<feature type="binding site" evidence="11">
    <location>
        <begin position="33"/>
        <end position="40"/>
    </location>
    <ligand>
        <name>ATP</name>
        <dbReference type="ChEBI" id="CHEBI:30616"/>
    </ligand>
</feature>
<dbReference type="CDD" id="cd17932">
    <property type="entry name" value="DEXQc_UvrD"/>
    <property type="match status" value="1"/>
</dbReference>
<evidence type="ECO:0000256" key="10">
    <source>
        <dbReference type="ARBA" id="ARBA00048988"/>
    </source>
</evidence>
<gene>
    <name evidence="14" type="ORF">AQJ46_49465</name>
</gene>
<dbReference type="GO" id="GO:0003677">
    <property type="term" value="F:DNA binding"/>
    <property type="evidence" value="ECO:0007669"/>
    <property type="project" value="UniProtKB-KW"/>
</dbReference>
<evidence type="ECO:0000313" key="15">
    <source>
        <dbReference type="Proteomes" id="UP000053669"/>
    </source>
</evidence>
<keyword evidence="4 11" id="KW-0347">Helicase</keyword>
<keyword evidence="6" id="KW-0238">DNA-binding</keyword>
<keyword evidence="3 11" id="KW-0378">Hydrolase</keyword>
<comment type="catalytic activity">
    <reaction evidence="8">
        <text>Couples ATP hydrolysis with the unwinding of duplex DNA by translocating in the 3'-5' direction.</text>
        <dbReference type="EC" id="5.6.2.4"/>
    </reaction>
</comment>
<dbReference type="Pfam" id="PF00580">
    <property type="entry name" value="UvrD-helicase"/>
    <property type="match status" value="1"/>
</dbReference>
<evidence type="ECO:0000256" key="6">
    <source>
        <dbReference type="ARBA" id="ARBA00023125"/>
    </source>
</evidence>
<dbReference type="Pfam" id="PF13361">
    <property type="entry name" value="UvrD_C"/>
    <property type="match status" value="1"/>
</dbReference>
<keyword evidence="2 11" id="KW-0547">Nucleotide-binding</keyword>
<comment type="similarity">
    <text evidence="1">Belongs to the helicase family. UvrD subfamily.</text>
</comment>
<evidence type="ECO:0000256" key="2">
    <source>
        <dbReference type="ARBA" id="ARBA00022741"/>
    </source>
</evidence>
<reference evidence="14 15" key="1">
    <citation type="submission" date="2015-10" db="EMBL/GenBank/DDBJ databases">
        <title>Draft genome sequence of Streptomyces canus DSM 40017, type strain for the species Streptomyces canus.</title>
        <authorList>
            <person name="Ruckert C."/>
            <person name="Winkler A."/>
            <person name="Kalinowski J."/>
            <person name="Kampfer P."/>
            <person name="Glaeser S."/>
        </authorList>
    </citation>
    <scope>NUCLEOTIDE SEQUENCE [LARGE SCALE GENOMIC DNA]</scope>
    <source>
        <strain evidence="14 15">DSM 40017</strain>
    </source>
</reference>
<evidence type="ECO:0000259" key="12">
    <source>
        <dbReference type="PROSITE" id="PS51198"/>
    </source>
</evidence>
<comment type="catalytic activity">
    <reaction evidence="10">
        <text>ATP + H2O = ADP + phosphate + H(+)</text>
        <dbReference type="Rhea" id="RHEA:13065"/>
        <dbReference type="ChEBI" id="CHEBI:15377"/>
        <dbReference type="ChEBI" id="CHEBI:15378"/>
        <dbReference type="ChEBI" id="CHEBI:30616"/>
        <dbReference type="ChEBI" id="CHEBI:43474"/>
        <dbReference type="ChEBI" id="CHEBI:456216"/>
        <dbReference type="EC" id="5.6.2.4"/>
    </reaction>
</comment>
<feature type="domain" description="UvrD-like helicase C-terminal" evidence="13">
    <location>
        <begin position="288"/>
        <end position="534"/>
    </location>
</feature>
<evidence type="ECO:0000256" key="4">
    <source>
        <dbReference type="ARBA" id="ARBA00022806"/>
    </source>
</evidence>
<dbReference type="InterPro" id="IPR027417">
    <property type="entry name" value="P-loop_NTPase"/>
</dbReference>
<keyword evidence="5 11" id="KW-0067">ATP-binding</keyword>
<dbReference type="InterPro" id="IPR000212">
    <property type="entry name" value="DNA_helicase_UvrD/REP"/>
</dbReference>
<feature type="domain" description="UvrD-like helicase ATP-binding" evidence="12">
    <location>
        <begin position="12"/>
        <end position="287"/>
    </location>
</feature>
<dbReference type="PROSITE" id="PS51217">
    <property type="entry name" value="UVRD_HELICASE_CTER"/>
    <property type="match status" value="1"/>
</dbReference>
<dbReference type="AlphaFoldDB" id="A0A101RK98"/>
<accession>A0A101RK98</accession>
<dbReference type="InterPro" id="IPR014017">
    <property type="entry name" value="DNA_helicase_UvrD-like_C"/>
</dbReference>
<sequence length="627" mass="69517">MLQVSDALLSELKELHPTQRAAVVHPGSVVLRAGPGSGKTRTLVARAAYLLETQISAFRGVACITYTNAAADEIRRRVLKRGVRADGRITCSTVHAFCLNEILRAFAPLTKEPAPQAGQVLGDKDAQILLQHCFDRIGIAETLAQFRTGESTRIRRALACGELLDAFDPREVAAARLYEEELTTRGQTDFESMVTRALRIVREHEPVRDLLHARFPHLIVDEYQDLGGVLHELVVALHDLAGITVFAVGDTDQSVYGFSGADAKYLTALAERGDFRDLPLDVNYRSGQQIIVAAEAALGTSRERRAREGAPPGNVNLHPVEAGLDDHARLACDLTQQAEQQQVRPERIAILYPQRGPLLDALLDELTRREINFLYERDDKLPTGTLSRFIQRCASRAVTNYQIHTATADERPDMLRRAEAPPLAQLEHALTALRTEAQLPPSASRLALLRSLQICLDPQPPYPLDAPAHEWLQQLRDALTLDAIAQLHPDKDNNTSLDKLADLCQAKSLALEDLAQGEEVIGKVLLTTYHSAKGREFDTVILPGLLNGIIPRNVPERGRWRPATAKELAEQQRTFYVALTRAESTLHLIYGPGYHTRSGYWRSDGPSDFLIEMYQRLPSTGSSEQQT</sequence>
<dbReference type="SUPFAM" id="SSF52540">
    <property type="entry name" value="P-loop containing nucleoside triphosphate hydrolases"/>
    <property type="match status" value="1"/>
</dbReference>
<evidence type="ECO:0000256" key="11">
    <source>
        <dbReference type="PROSITE-ProRule" id="PRU00560"/>
    </source>
</evidence>
<evidence type="ECO:0000259" key="13">
    <source>
        <dbReference type="PROSITE" id="PS51217"/>
    </source>
</evidence>
<dbReference type="EC" id="5.6.2.4" evidence="9"/>
<evidence type="ECO:0000256" key="5">
    <source>
        <dbReference type="ARBA" id="ARBA00022840"/>
    </source>
</evidence>
<protein>
    <recommendedName>
        <fullName evidence="9">DNA 3'-5' helicase</fullName>
        <ecNumber evidence="9">5.6.2.4</ecNumber>
    </recommendedName>
</protein>
<dbReference type="InterPro" id="IPR013986">
    <property type="entry name" value="DExx_box_DNA_helicase_dom_sf"/>
</dbReference>
<dbReference type="GO" id="GO:0005524">
    <property type="term" value="F:ATP binding"/>
    <property type="evidence" value="ECO:0007669"/>
    <property type="project" value="UniProtKB-UniRule"/>
</dbReference>
<evidence type="ECO:0000256" key="9">
    <source>
        <dbReference type="ARBA" id="ARBA00034808"/>
    </source>
</evidence>
<dbReference type="PROSITE" id="PS51198">
    <property type="entry name" value="UVRD_HELICASE_ATP_BIND"/>
    <property type="match status" value="1"/>
</dbReference>
<dbReference type="InterPro" id="IPR014016">
    <property type="entry name" value="UvrD-like_ATP-bd"/>
</dbReference>
<dbReference type="Gene3D" id="1.10.486.10">
    <property type="entry name" value="PCRA, domain 4"/>
    <property type="match status" value="1"/>
</dbReference>
<evidence type="ECO:0000313" key="14">
    <source>
        <dbReference type="EMBL" id="KUN55475.1"/>
    </source>
</evidence>
<dbReference type="PANTHER" id="PTHR11070">
    <property type="entry name" value="UVRD / RECB / PCRA DNA HELICASE FAMILY MEMBER"/>
    <property type="match status" value="1"/>
</dbReference>
<dbReference type="Gene3D" id="3.40.50.300">
    <property type="entry name" value="P-loop containing nucleotide triphosphate hydrolases"/>
    <property type="match status" value="2"/>
</dbReference>
<dbReference type="GO" id="GO:0000725">
    <property type="term" value="P:recombinational repair"/>
    <property type="evidence" value="ECO:0007669"/>
    <property type="project" value="TreeGrafter"/>
</dbReference>
<organism evidence="14 15">
    <name type="scientific">Streptomyces canus</name>
    <dbReference type="NCBI Taxonomy" id="58343"/>
    <lineage>
        <taxon>Bacteria</taxon>
        <taxon>Bacillati</taxon>
        <taxon>Actinomycetota</taxon>
        <taxon>Actinomycetes</taxon>
        <taxon>Kitasatosporales</taxon>
        <taxon>Streptomycetaceae</taxon>
        <taxon>Streptomyces</taxon>
        <taxon>Streptomyces aurantiacus group</taxon>
    </lineage>
</organism>
<comment type="caution">
    <text evidence="14">The sequence shown here is derived from an EMBL/GenBank/DDBJ whole genome shotgun (WGS) entry which is preliminary data.</text>
</comment>
<evidence type="ECO:0000256" key="1">
    <source>
        <dbReference type="ARBA" id="ARBA00009922"/>
    </source>
</evidence>
<dbReference type="Proteomes" id="UP000053669">
    <property type="component" value="Unassembled WGS sequence"/>
</dbReference>
<evidence type="ECO:0000256" key="7">
    <source>
        <dbReference type="ARBA" id="ARBA00023235"/>
    </source>
</evidence>